<feature type="region of interest" description="Disordered" evidence="1">
    <location>
        <begin position="67"/>
        <end position="87"/>
    </location>
</feature>
<proteinExistence type="predicted"/>
<name>A0A365NEA7_GIBIN</name>
<gene>
    <name evidence="3" type="ORF">FPRO05_10080</name>
</gene>
<dbReference type="EMBL" id="PKMI01000012">
    <property type="protein sequence ID" value="RBA19151.1"/>
    <property type="molecule type" value="Genomic_DNA"/>
</dbReference>
<evidence type="ECO:0000256" key="1">
    <source>
        <dbReference type="SAM" id="MobiDB-lite"/>
    </source>
</evidence>
<evidence type="ECO:0000256" key="2">
    <source>
        <dbReference type="SAM" id="SignalP"/>
    </source>
</evidence>
<accession>A0A365NEA7</accession>
<sequence length="87" mass="9355">MLYTQVALLAAATLVAGNAAPQPEITQRAVLPRDIIPDDIKSWAESKASAAGQDVDDWVKSHYSEAEQWASDKGGDAKTWAEENGDI</sequence>
<dbReference type="Proteomes" id="UP000251714">
    <property type="component" value="Unassembled WGS sequence"/>
</dbReference>
<reference evidence="3 4" key="1">
    <citation type="submission" date="2017-12" db="EMBL/GenBank/DDBJ databases">
        <title>Genome sequence of the mycotoxigenic crop pathogen Fusarium proliferatum, strain ITEM 2341 from Date Palm.</title>
        <authorList>
            <person name="Almiman B.F."/>
            <person name="Shittu T.A."/>
            <person name="Muthumeenakshi S."/>
            <person name="Baroncelli R."/>
            <person name="Sreenivasaprasada S."/>
        </authorList>
    </citation>
    <scope>NUCLEOTIDE SEQUENCE [LARGE SCALE GENOMIC DNA]</scope>
    <source>
        <strain evidence="3 4">ITEM 2341</strain>
    </source>
</reference>
<comment type="caution">
    <text evidence="3">The sequence shown here is derived from an EMBL/GenBank/DDBJ whole genome shotgun (WGS) entry which is preliminary data.</text>
</comment>
<evidence type="ECO:0000313" key="3">
    <source>
        <dbReference type="EMBL" id="RBA19151.1"/>
    </source>
</evidence>
<protein>
    <submittedName>
        <fullName evidence="3">Uncharacterized protein</fullName>
    </submittedName>
</protein>
<keyword evidence="2" id="KW-0732">Signal</keyword>
<organism evidence="3 4">
    <name type="scientific">Gibberella intermedia</name>
    <name type="common">Bulb rot disease fungus</name>
    <name type="synonym">Fusarium proliferatum</name>
    <dbReference type="NCBI Taxonomy" id="948311"/>
    <lineage>
        <taxon>Eukaryota</taxon>
        <taxon>Fungi</taxon>
        <taxon>Dikarya</taxon>
        <taxon>Ascomycota</taxon>
        <taxon>Pezizomycotina</taxon>
        <taxon>Sordariomycetes</taxon>
        <taxon>Hypocreomycetidae</taxon>
        <taxon>Hypocreales</taxon>
        <taxon>Nectriaceae</taxon>
        <taxon>Fusarium</taxon>
        <taxon>Fusarium fujikuroi species complex</taxon>
    </lineage>
</organism>
<dbReference type="AlphaFoldDB" id="A0A365NEA7"/>
<feature type="chain" id="PRO_5016900729" evidence="2">
    <location>
        <begin position="20"/>
        <end position="87"/>
    </location>
</feature>
<feature type="signal peptide" evidence="2">
    <location>
        <begin position="1"/>
        <end position="19"/>
    </location>
</feature>
<evidence type="ECO:0000313" key="4">
    <source>
        <dbReference type="Proteomes" id="UP000251714"/>
    </source>
</evidence>